<dbReference type="Gene3D" id="1.25.40.10">
    <property type="entry name" value="Tetratricopeptide repeat domain"/>
    <property type="match status" value="2"/>
</dbReference>
<evidence type="ECO:0000256" key="2">
    <source>
        <dbReference type="ARBA" id="ARBA00022803"/>
    </source>
</evidence>
<dbReference type="EMBL" id="JAENIJ010000017">
    <property type="protein sequence ID" value="MBK1883103.1"/>
    <property type="molecule type" value="Genomic_DNA"/>
</dbReference>
<organism evidence="3 4">
    <name type="scientific">Luteolibacter pohnpeiensis</name>
    <dbReference type="NCBI Taxonomy" id="454153"/>
    <lineage>
        <taxon>Bacteria</taxon>
        <taxon>Pseudomonadati</taxon>
        <taxon>Verrucomicrobiota</taxon>
        <taxon>Verrucomicrobiia</taxon>
        <taxon>Verrucomicrobiales</taxon>
        <taxon>Verrucomicrobiaceae</taxon>
        <taxon>Luteolibacter</taxon>
    </lineage>
</organism>
<evidence type="ECO:0000313" key="4">
    <source>
        <dbReference type="Proteomes" id="UP000603141"/>
    </source>
</evidence>
<sequence>MRGMLFWMLGAAVCFGDAKLNFAKGVLEEARGNHAAAGQDFEAAIVEDPLAIPLVQKVAGYRMMDGDRDGALELFQNLSKMSPDRLEAQLLFGEFMESEGGTQEAMDFYEKQLATFPGETVMLGKLLNDARERGDREKALQWLDQLRPDDPAAVEMYASGMKSIYDSEDPVAARKVDERYLEGFELHPDDRGLARATSEHFRTTGRMDEAAEVLRQHVQAAPWSLELKTRLGVLLFSAGRDEEGLEELKEVIAIYPKDGLAHKALAKYYRLHDDEAAARDHAAEVLKIRSGSAREFLALADEYLAANDPRSARLLLERAVFDYPGKVDLAMKLAIATSRDPESKSRAGRLIREAEAEMPEGTTMEPEFLVESAKVLREGGQQDAAEERLRVAIKTFPKDAKADTAAALRQLADWWDEQGKNENAAQSLRKRADALAPE</sequence>
<dbReference type="PANTHER" id="PTHR45586">
    <property type="entry name" value="TPR REPEAT-CONTAINING PROTEIN PA4667"/>
    <property type="match status" value="1"/>
</dbReference>
<protein>
    <submittedName>
        <fullName evidence="3">Tetratricopeptide repeat protein</fullName>
    </submittedName>
</protein>
<dbReference type="InterPro" id="IPR011990">
    <property type="entry name" value="TPR-like_helical_dom_sf"/>
</dbReference>
<dbReference type="Proteomes" id="UP000603141">
    <property type="component" value="Unassembled WGS sequence"/>
</dbReference>
<dbReference type="Pfam" id="PF14559">
    <property type="entry name" value="TPR_19"/>
    <property type="match status" value="1"/>
</dbReference>
<keyword evidence="4" id="KW-1185">Reference proteome</keyword>
<evidence type="ECO:0000256" key="1">
    <source>
        <dbReference type="ARBA" id="ARBA00022737"/>
    </source>
</evidence>
<keyword evidence="2" id="KW-0802">TPR repeat</keyword>
<dbReference type="SUPFAM" id="SSF48452">
    <property type="entry name" value="TPR-like"/>
    <property type="match status" value="2"/>
</dbReference>
<gene>
    <name evidence="3" type="ORF">JIN85_11795</name>
</gene>
<comment type="caution">
    <text evidence="3">The sequence shown here is derived from an EMBL/GenBank/DDBJ whole genome shotgun (WGS) entry which is preliminary data.</text>
</comment>
<accession>A0A934VWS3</accession>
<dbReference type="AlphaFoldDB" id="A0A934VWS3"/>
<dbReference type="InterPro" id="IPR051012">
    <property type="entry name" value="CellSynth/LPSAsmb/PSIAsmb"/>
</dbReference>
<reference evidence="3" key="1">
    <citation type="submission" date="2021-01" db="EMBL/GenBank/DDBJ databases">
        <title>Modified the classification status of verrucomicrobia.</title>
        <authorList>
            <person name="Feng X."/>
        </authorList>
    </citation>
    <scope>NUCLEOTIDE SEQUENCE</scope>
    <source>
        <strain evidence="3">KCTC 22041</strain>
    </source>
</reference>
<name>A0A934VWS3_9BACT</name>
<dbReference type="Pfam" id="PF13432">
    <property type="entry name" value="TPR_16"/>
    <property type="match status" value="1"/>
</dbReference>
<evidence type="ECO:0000313" key="3">
    <source>
        <dbReference type="EMBL" id="MBK1883103.1"/>
    </source>
</evidence>
<dbReference type="PANTHER" id="PTHR45586:SF1">
    <property type="entry name" value="LIPOPOLYSACCHARIDE ASSEMBLY PROTEIN B"/>
    <property type="match status" value="1"/>
</dbReference>
<keyword evidence="1" id="KW-0677">Repeat</keyword>
<dbReference type="RefSeq" id="WP_200270896.1">
    <property type="nucleotide sequence ID" value="NZ_JAENIJ010000017.1"/>
</dbReference>
<proteinExistence type="predicted"/>